<organism evidence="2 3">
    <name type="scientific">Toxoplasma gondii GAB2-2007-GAL-DOM2</name>
    <dbReference type="NCBI Taxonomy" id="1130820"/>
    <lineage>
        <taxon>Eukaryota</taxon>
        <taxon>Sar</taxon>
        <taxon>Alveolata</taxon>
        <taxon>Apicomplexa</taxon>
        <taxon>Conoidasida</taxon>
        <taxon>Coccidia</taxon>
        <taxon>Eucoccidiorida</taxon>
        <taxon>Eimeriorina</taxon>
        <taxon>Sarcocystidae</taxon>
        <taxon>Toxoplasma</taxon>
    </lineage>
</organism>
<evidence type="ECO:0000313" key="2">
    <source>
        <dbReference type="EMBL" id="KFG35670.1"/>
    </source>
</evidence>
<feature type="region of interest" description="Disordered" evidence="1">
    <location>
        <begin position="1"/>
        <end position="39"/>
    </location>
</feature>
<feature type="compositionally biased region" description="Polar residues" evidence="1">
    <location>
        <begin position="76"/>
        <end position="87"/>
    </location>
</feature>
<evidence type="ECO:0000256" key="1">
    <source>
        <dbReference type="SAM" id="MobiDB-lite"/>
    </source>
</evidence>
<proteinExistence type="predicted"/>
<name>A0A086JU52_TOXGO</name>
<evidence type="ECO:0000313" key="3">
    <source>
        <dbReference type="Proteomes" id="UP000028837"/>
    </source>
</evidence>
<dbReference type="EMBL" id="AHZU02001154">
    <property type="protein sequence ID" value="KFG35670.1"/>
    <property type="molecule type" value="Genomic_DNA"/>
</dbReference>
<dbReference type="VEuPathDB" id="ToxoDB:TGDOM2_364940"/>
<reference evidence="2 3" key="1">
    <citation type="submission" date="2014-02" db="EMBL/GenBank/DDBJ databases">
        <authorList>
            <person name="Sibley D."/>
            <person name="Venepally P."/>
            <person name="Karamycheva S."/>
            <person name="Hadjithomas M."/>
            <person name="Khan A."/>
            <person name="Brunk B."/>
            <person name="Roos D."/>
            <person name="Caler E."/>
            <person name="Lorenzi H."/>
        </authorList>
    </citation>
    <scope>NUCLEOTIDE SEQUENCE [LARGE SCALE GENOMIC DNA]</scope>
    <source>
        <strain evidence="2 3">GAB2-2007-GAL-DOM2</strain>
    </source>
</reference>
<protein>
    <submittedName>
        <fullName evidence="2">Uncharacterized protein</fullName>
    </submittedName>
</protein>
<accession>A0A086JU52</accession>
<comment type="caution">
    <text evidence="2">The sequence shown here is derived from an EMBL/GenBank/DDBJ whole genome shotgun (WGS) entry which is preliminary data.</text>
</comment>
<dbReference type="AlphaFoldDB" id="A0A086JU52"/>
<sequence>MLAERETDDLPLSDSFPDTAQRQRGVGKENWTQQRQRLREGLTRAQASFSQELLHPSPLGLSDSDWPLFSERFSLSDESNFPRSSNPPARPANSEVEENLPVVLSDVDFRQLHIDSEKRFSTQELGLRLVVRRDDFLRRKEKFFFFLSLDFFLGQLVGRLLDTQRTLAPDDDARRRRLHCPQNDSLDCATSRKGKETALGAREAERRKNAEHDVFRRLTPTFFKRPRLPLLTNSFAVKTSMFDDSNLRT</sequence>
<dbReference type="Proteomes" id="UP000028837">
    <property type="component" value="Unassembled WGS sequence"/>
</dbReference>
<feature type="region of interest" description="Disordered" evidence="1">
    <location>
        <begin position="76"/>
        <end position="96"/>
    </location>
</feature>
<gene>
    <name evidence="2" type="ORF">TGDOM2_364940</name>
</gene>
<feature type="compositionally biased region" description="Acidic residues" evidence="1">
    <location>
        <begin position="1"/>
        <end position="11"/>
    </location>
</feature>